<keyword evidence="1" id="KW-0611">Plant defense</keyword>
<evidence type="ECO:0000313" key="6">
    <source>
        <dbReference type="Proteomes" id="UP000315295"/>
    </source>
</evidence>
<keyword evidence="2" id="KW-0175">Coiled coil</keyword>
<dbReference type="GO" id="GO:0043531">
    <property type="term" value="F:ADP binding"/>
    <property type="evidence" value="ECO:0007669"/>
    <property type="project" value="InterPro"/>
</dbReference>
<keyword evidence="6" id="KW-1185">Reference proteome</keyword>
<dbReference type="PANTHER" id="PTHR36766">
    <property type="entry name" value="PLANT BROAD-SPECTRUM MILDEW RESISTANCE PROTEIN RPW8"/>
    <property type="match status" value="1"/>
</dbReference>
<dbReference type="STRING" id="106549.A0A540MX17"/>
<feature type="domain" description="NB-ARC" evidence="4">
    <location>
        <begin position="153"/>
        <end position="339"/>
    </location>
</feature>
<dbReference type="Gene3D" id="3.40.50.300">
    <property type="entry name" value="P-loop containing nucleotide triphosphate hydrolases"/>
    <property type="match status" value="1"/>
</dbReference>
<dbReference type="PRINTS" id="PR00364">
    <property type="entry name" value="DISEASERSIST"/>
</dbReference>
<dbReference type="AlphaFoldDB" id="A0A540MX17"/>
<dbReference type="Proteomes" id="UP000315295">
    <property type="component" value="Unassembled WGS sequence"/>
</dbReference>
<evidence type="ECO:0000256" key="3">
    <source>
        <dbReference type="SAM" id="MobiDB-lite"/>
    </source>
</evidence>
<sequence length="765" mass="88287">MAQEIEKYLMEKFQNGLDGKDRSISKIPRYSQFQEIKTLLDDIFSSSLHDSSIRDKLYNLNNVLTECQMLSRKHGFNSPKELLTINRIRRDLNKIKRELKFIRDNGNTDPQPNNGQASSTGGELSRWTTRSVDASKVYGFDNDVILMKKLLLQQGTDDRFRAVGIVGREGIGKTTLCQLLFNEQEVKNTFLPRIWVCMARHPDDNDNEAPKIVIVKRMLMHLGVGKEMVKSVCEKHGLGGLLYALRLQLLGKRYLIVLDHARETDSWCGQLDSCLTRDKEWDDGLAFGLPKGHGGRVIVTSRNEDITKMMVGKENIHHLLPLSDHESCWEIFKDAVEDKRILSSPLNLEGLTDNESFWAIFKDIVENNRIPSSPSNLEDVTDDEGLWAIFKDAVENNRTPSKPSNLEDLTNNESFWAIFKDAVKNNRISIPSGPSNLEHLAHHESFWEVFKDTVKNNQIPSSPSNLEDLKLEVKEKFQKHLKQRRKSYNCVHMVGGVNVEPHKVSDEEFLPMFDILPSKFMENNLGEPSSSKADLNDLERKLQGMSLLVEDYRSEIMKLTIENENLKEELKSKENYIVKDKSPKQNSMILRVKSKQMKPLLMPDYKYDACVNKKMVSMWKGEHCAVIRDDILALLNEGGVSRQVVDPFFEVLNDDQIGIPKYQLKYGFMPTFAWHVKISDYFKHMKDNISRKLNENSICKHIMKGDKVHTLLYTLSHDDREFLMWLRQTNVEYPLKANISCNNFLTFMTVELLRCILHNKKLMEN</sequence>
<protein>
    <recommendedName>
        <fullName evidence="4">NB-ARC domain-containing protein</fullName>
    </recommendedName>
</protein>
<feature type="region of interest" description="Disordered" evidence="3">
    <location>
        <begin position="102"/>
        <end position="126"/>
    </location>
</feature>
<gene>
    <name evidence="5" type="ORF">C1H46_011043</name>
</gene>
<dbReference type="InterPro" id="IPR027417">
    <property type="entry name" value="P-loop_NTPase"/>
</dbReference>
<feature type="compositionally biased region" description="Polar residues" evidence="3">
    <location>
        <begin position="105"/>
        <end position="126"/>
    </location>
</feature>
<dbReference type="EMBL" id="VIEB01000157">
    <property type="protein sequence ID" value="TQE03317.1"/>
    <property type="molecule type" value="Genomic_DNA"/>
</dbReference>
<evidence type="ECO:0000256" key="1">
    <source>
        <dbReference type="ARBA" id="ARBA00022821"/>
    </source>
</evidence>
<reference evidence="5 6" key="1">
    <citation type="journal article" date="2019" name="G3 (Bethesda)">
        <title>Sequencing of a Wild Apple (Malus baccata) Genome Unravels the Differences Between Cultivated and Wild Apple Species Regarding Disease Resistance and Cold Tolerance.</title>
        <authorList>
            <person name="Chen X."/>
        </authorList>
    </citation>
    <scope>NUCLEOTIDE SEQUENCE [LARGE SCALE GENOMIC DNA]</scope>
    <source>
        <strain evidence="6">cv. Shandingzi</strain>
        <tissue evidence="5">Leaves</tissue>
    </source>
</reference>
<dbReference type="InterPro" id="IPR002182">
    <property type="entry name" value="NB-ARC"/>
</dbReference>
<comment type="caution">
    <text evidence="5">The sequence shown here is derived from an EMBL/GenBank/DDBJ whole genome shotgun (WGS) entry which is preliminary data.</text>
</comment>
<proteinExistence type="predicted"/>
<evidence type="ECO:0000313" key="5">
    <source>
        <dbReference type="EMBL" id="TQE03317.1"/>
    </source>
</evidence>
<evidence type="ECO:0000259" key="4">
    <source>
        <dbReference type="Pfam" id="PF00931"/>
    </source>
</evidence>
<feature type="coiled-coil region" evidence="2">
    <location>
        <begin position="535"/>
        <end position="576"/>
    </location>
</feature>
<name>A0A540MX17_MALBA</name>
<organism evidence="5 6">
    <name type="scientific">Malus baccata</name>
    <name type="common">Siberian crab apple</name>
    <name type="synonym">Pyrus baccata</name>
    <dbReference type="NCBI Taxonomy" id="106549"/>
    <lineage>
        <taxon>Eukaryota</taxon>
        <taxon>Viridiplantae</taxon>
        <taxon>Streptophyta</taxon>
        <taxon>Embryophyta</taxon>
        <taxon>Tracheophyta</taxon>
        <taxon>Spermatophyta</taxon>
        <taxon>Magnoliopsida</taxon>
        <taxon>eudicotyledons</taxon>
        <taxon>Gunneridae</taxon>
        <taxon>Pentapetalae</taxon>
        <taxon>rosids</taxon>
        <taxon>fabids</taxon>
        <taxon>Rosales</taxon>
        <taxon>Rosaceae</taxon>
        <taxon>Amygdaloideae</taxon>
        <taxon>Maleae</taxon>
        <taxon>Malus</taxon>
    </lineage>
</organism>
<dbReference type="SUPFAM" id="SSF52540">
    <property type="entry name" value="P-loop containing nucleoside triphosphate hydrolases"/>
    <property type="match status" value="1"/>
</dbReference>
<dbReference type="GO" id="GO:0006952">
    <property type="term" value="P:defense response"/>
    <property type="evidence" value="ECO:0007669"/>
    <property type="project" value="UniProtKB-KW"/>
</dbReference>
<evidence type="ECO:0000256" key="2">
    <source>
        <dbReference type="SAM" id="Coils"/>
    </source>
</evidence>
<accession>A0A540MX17</accession>
<dbReference type="Pfam" id="PF00931">
    <property type="entry name" value="NB-ARC"/>
    <property type="match status" value="1"/>
</dbReference>